<organism evidence="3 4">
    <name type="scientific">Berkelbacteria bacterium GW2011_GWA2_46_7</name>
    <dbReference type="NCBI Taxonomy" id="1618335"/>
    <lineage>
        <taxon>Bacteria</taxon>
        <taxon>Candidatus Berkelbacteria</taxon>
    </lineage>
</organism>
<evidence type="ECO:0000256" key="1">
    <source>
        <dbReference type="SAM" id="Phobius"/>
    </source>
</evidence>
<protein>
    <submittedName>
        <fullName evidence="3">PAP2 superfamily protein</fullName>
    </submittedName>
</protein>
<feature type="transmembrane region" description="Helical" evidence="1">
    <location>
        <begin position="106"/>
        <end position="124"/>
    </location>
</feature>
<proteinExistence type="predicted"/>
<dbReference type="InterPro" id="IPR036938">
    <property type="entry name" value="PAP2/HPO_sf"/>
</dbReference>
<feature type="transmembrane region" description="Helical" evidence="1">
    <location>
        <begin position="27"/>
        <end position="48"/>
    </location>
</feature>
<evidence type="ECO:0000259" key="2">
    <source>
        <dbReference type="SMART" id="SM00014"/>
    </source>
</evidence>
<keyword evidence="1" id="KW-1133">Transmembrane helix</keyword>
<feature type="domain" description="Phosphatidic acid phosphatase type 2/haloperoxidase" evidence="2">
    <location>
        <begin position="55"/>
        <end position="170"/>
    </location>
</feature>
<evidence type="ECO:0000313" key="3">
    <source>
        <dbReference type="EMBL" id="KKU43676.1"/>
    </source>
</evidence>
<dbReference type="EMBL" id="LCMV01000019">
    <property type="protein sequence ID" value="KKU43676.1"/>
    <property type="molecule type" value="Genomic_DNA"/>
</dbReference>
<keyword evidence="1" id="KW-0472">Membrane</keyword>
<dbReference type="Proteomes" id="UP000034487">
    <property type="component" value="Unassembled WGS sequence"/>
</dbReference>
<feature type="transmembrane region" description="Helical" evidence="1">
    <location>
        <begin position="155"/>
        <end position="172"/>
    </location>
</feature>
<feature type="transmembrane region" description="Helical" evidence="1">
    <location>
        <begin position="131"/>
        <end position="149"/>
    </location>
</feature>
<name>A0A0G1QFA3_9BACT</name>
<reference evidence="3 4" key="1">
    <citation type="journal article" date="2015" name="Nature">
        <title>rRNA introns, odd ribosomes, and small enigmatic genomes across a large radiation of phyla.</title>
        <authorList>
            <person name="Brown C.T."/>
            <person name="Hug L.A."/>
            <person name="Thomas B.C."/>
            <person name="Sharon I."/>
            <person name="Castelle C.J."/>
            <person name="Singh A."/>
            <person name="Wilkins M.J."/>
            <person name="Williams K.H."/>
            <person name="Banfield J.F."/>
        </authorList>
    </citation>
    <scope>NUCLEOTIDE SEQUENCE [LARGE SCALE GENOMIC DNA]</scope>
</reference>
<keyword evidence="1" id="KW-0812">Transmembrane</keyword>
<dbReference type="Pfam" id="PF01569">
    <property type="entry name" value="PAP2"/>
    <property type="match status" value="1"/>
</dbReference>
<dbReference type="SMART" id="SM00014">
    <property type="entry name" value="acidPPc"/>
    <property type="match status" value="1"/>
</dbReference>
<dbReference type="PANTHER" id="PTHR14969:SF13">
    <property type="entry name" value="AT30094P"/>
    <property type="match status" value="1"/>
</dbReference>
<accession>A0A0G1QFA3</accession>
<gene>
    <name evidence="3" type="ORF">UX60_C0019G0005</name>
</gene>
<dbReference type="AlphaFoldDB" id="A0A0G1QFA3"/>
<dbReference type="Gene3D" id="1.20.144.10">
    <property type="entry name" value="Phosphatidic acid phosphatase type 2/haloperoxidase"/>
    <property type="match status" value="1"/>
</dbReference>
<comment type="caution">
    <text evidence="3">The sequence shown here is derived from an EMBL/GenBank/DDBJ whole genome shotgun (WGS) entry which is preliminary data.</text>
</comment>
<feature type="transmembrane region" description="Helical" evidence="1">
    <location>
        <begin position="60"/>
        <end position="80"/>
    </location>
</feature>
<dbReference type="PANTHER" id="PTHR14969">
    <property type="entry name" value="SPHINGOSINE-1-PHOSPHATE PHOSPHOHYDROLASE"/>
    <property type="match status" value="1"/>
</dbReference>
<sequence length="215" mass="24422">MSLLTLDQNLTESLYSLTRDNIGLQRVVYDVATYLIFLLPIVLALLFIKPNTRYMAAKMFGATIVTWQVLSKLVGEFFYAQYGFRDRPFAFGGLKELLFEQPQKSFPSDHAAVLLFVTLALFYYRQKSWAWVFLVVTLLSSFARVTVGFHWAGDIVGGWLIGVIGFGLLVIFDHPLQKLLEKIWVIVRGKNYTKQNMLGKSLASDCESSNEPETS</sequence>
<evidence type="ECO:0000313" key="4">
    <source>
        <dbReference type="Proteomes" id="UP000034487"/>
    </source>
</evidence>
<dbReference type="InterPro" id="IPR000326">
    <property type="entry name" value="PAP2/HPO"/>
</dbReference>
<dbReference type="SUPFAM" id="SSF48317">
    <property type="entry name" value="Acid phosphatase/Vanadium-dependent haloperoxidase"/>
    <property type="match status" value="1"/>
</dbReference>